<evidence type="ECO:0000313" key="1">
    <source>
        <dbReference type="EMBL" id="TDR37863.1"/>
    </source>
</evidence>
<dbReference type="EMBL" id="SNZH01000023">
    <property type="protein sequence ID" value="TDR37863.1"/>
    <property type="molecule type" value="Genomic_DNA"/>
</dbReference>
<accession>A0A4R6YLB5</accession>
<comment type="caution">
    <text evidence="1">The sequence shown here is derived from an EMBL/GenBank/DDBJ whole genome shotgun (WGS) entry which is preliminary data.</text>
</comment>
<organism evidence="1 2">
    <name type="scientific">Tahibacter aquaticus</name>
    <dbReference type="NCBI Taxonomy" id="520092"/>
    <lineage>
        <taxon>Bacteria</taxon>
        <taxon>Pseudomonadati</taxon>
        <taxon>Pseudomonadota</taxon>
        <taxon>Gammaproteobacteria</taxon>
        <taxon>Lysobacterales</taxon>
        <taxon>Rhodanobacteraceae</taxon>
        <taxon>Tahibacter</taxon>
    </lineage>
</organism>
<name>A0A4R6YLB5_9GAMM</name>
<keyword evidence="1" id="KW-0418">Kinase</keyword>
<sequence>MTIPQPSPTPPAAAVPPDAWLRAKELFAAVVALPPDKRAPLLDAGCGDDAALRRFVEALLRSNDALSTERSTTADLGLGPLVRRAIQQRWPQVERGRRFGAFAVVEEIATTLDAARADGEADEQRFLSPQTAAPEQFLGQPASVATDIYALGVLLCELCAGQRPFDGTDDREELRRRALHDAPRLPSHVATAVAAGLSASSGGSCRSDPECCLVELAAAVGDAAQTGSRAA</sequence>
<reference evidence="1 2" key="1">
    <citation type="submission" date="2019-03" db="EMBL/GenBank/DDBJ databases">
        <title>Genomic Encyclopedia of Type Strains, Phase IV (KMG-IV): sequencing the most valuable type-strain genomes for metagenomic binning, comparative biology and taxonomic classification.</title>
        <authorList>
            <person name="Goeker M."/>
        </authorList>
    </citation>
    <scope>NUCLEOTIDE SEQUENCE [LARGE SCALE GENOMIC DNA]</scope>
    <source>
        <strain evidence="1 2">DSM 21667</strain>
    </source>
</reference>
<evidence type="ECO:0000313" key="2">
    <source>
        <dbReference type="Proteomes" id="UP000295293"/>
    </source>
</evidence>
<dbReference type="AlphaFoldDB" id="A0A4R6YLB5"/>
<dbReference type="SUPFAM" id="SSF56112">
    <property type="entry name" value="Protein kinase-like (PK-like)"/>
    <property type="match status" value="1"/>
</dbReference>
<dbReference type="RefSeq" id="WP_133821643.1">
    <property type="nucleotide sequence ID" value="NZ_SNZH01000023.1"/>
</dbReference>
<dbReference type="GO" id="GO:0016301">
    <property type="term" value="F:kinase activity"/>
    <property type="evidence" value="ECO:0007669"/>
    <property type="project" value="UniProtKB-KW"/>
</dbReference>
<dbReference type="Proteomes" id="UP000295293">
    <property type="component" value="Unassembled WGS sequence"/>
</dbReference>
<keyword evidence="2" id="KW-1185">Reference proteome</keyword>
<keyword evidence="1" id="KW-0808">Transferase</keyword>
<gene>
    <name evidence="1" type="ORF">DFR29_12337</name>
</gene>
<proteinExistence type="predicted"/>
<dbReference type="OrthoDB" id="9801841at2"/>
<dbReference type="InterPro" id="IPR011009">
    <property type="entry name" value="Kinase-like_dom_sf"/>
</dbReference>
<protein>
    <submittedName>
        <fullName evidence="1">Protein tyrosine kinase</fullName>
    </submittedName>
</protein>
<dbReference type="Gene3D" id="1.10.510.10">
    <property type="entry name" value="Transferase(Phosphotransferase) domain 1"/>
    <property type="match status" value="1"/>
</dbReference>